<dbReference type="EMBL" id="LN554847">
    <property type="protein sequence ID" value="CED57605.1"/>
    <property type="molecule type" value="Genomic_DNA"/>
</dbReference>
<feature type="transmembrane region" description="Helical" evidence="6">
    <location>
        <begin position="31"/>
        <end position="50"/>
    </location>
</feature>
<dbReference type="AlphaFoldDB" id="A0A090I775"/>
<dbReference type="KEGG" id="awd:AWOD_II_0986"/>
<feature type="transmembrane region" description="Helical" evidence="6">
    <location>
        <begin position="210"/>
        <end position="233"/>
    </location>
</feature>
<dbReference type="PANTHER" id="PTHR32322">
    <property type="entry name" value="INNER MEMBRANE TRANSPORTER"/>
    <property type="match status" value="1"/>
</dbReference>
<evidence type="ECO:0000256" key="3">
    <source>
        <dbReference type="ARBA" id="ARBA00022692"/>
    </source>
</evidence>
<dbReference type="PANTHER" id="PTHR32322:SF2">
    <property type="entry name" value="EAMA DOMAIN-CONTAINING PROTEIN"/>
    <property type="match status" value="1"/>
</dbReference>
<feature type="domain" description="EamA" evidence="7">
    <location>
        <begin position="150"/>
        <end position="283"/>
    </location>
</feature>
<organism evidence="8 9">
    <name type="scientific">Aliivibrio wodanis</name>
    <dbReference type="NCBI Taxonomy" id="80852"/>
    <lineage>
        <taxon>Bacteria</taxon>
        <taxon>Pseudomonadati</taxon>
        <taxon>Pseudomonadota</taxon>
        <taxon>Gammaproteobacteria</taxon>
        <taxon>Vibrionales</taxon>
        <taxon>Vibrionaceae</taxon>
        <taxon>Aliivibrio</taxon>
    </lineage>
</organism>
<keyword evidence="4 6" id="KW-1133">Transmembrane helix</keyword>
<feature type="transmembrane region" description="Helical" evidence="6">
    <location>
        <begin position="84"/>
        <end position="109"/>
    </location>
</feature>
<feature type="transmembrane region" description="Helical" evidence="6">
    <location>
        <begin position="121"/>
        <end position="139"/>
    </location>
</feature>
<dbReference type="GeneID" id="28543241"/>
<dbReference type="HOGENOM" id="CLU_033863_10_0_6"/>
<protein>
    <submittedName>
        <fullName evidence="8">Integral membrane protein</fullName>
    </submittedName>
</protein>
<keyword evidence="3 6" id="KW-0812">Transmembrane</keyword>
<evidence type="ECO:0000256" key="5">
    <source>
        <dbReference type="ARBA" id="ARBA00023136"/>
    </source>
</evidence>
<accession>A0A090I775</accession>
<keyword evidence="5 6" id="KW-0472">Membrane</keyword>
<proteinExistence type="inferred from homology"/>
<dbReference type="SUPFAM" id="SSF103481">
    <property type="entry name" value="Multidrug resistance efflux transporter EmrE"/>
    <property type="match status" value="2"/>
</dbReference>
<comment type="subcellular location">
    <subcellularLocation>
        <location evidence="1">Membrane</location>
        <topology evidence="1">Multi-pass membrane protein</topology>
    </subcellularLocation>
</comment>
<name>A0A090I775_9GAMM</name>
<evidence type="ECO:0000256" key="4">
    <source>
        <dbReference type="ARBA" id="ARBA00022989"/>
    </source>
</evidence>
<dbReference type="OrthoDB" id="9809509at2"/>
<feature type="transmembrane region" description="Helical" evidence="6">
    <location>
        <begin position="62"/>
        <end position="78"/>
    </location>
</feature>
<dbReference type="Pfam" id="PF00892">
    <property type="entry name" value="EamA"/>
    <property type="match status" value="2"/>
</dbReference>
<evidence type="ECO:0000313" key="9">
    <source>
        <dbReference type="Proteomes" id="UP000032427"/>
    </source>
</evidence>
<dbReference type="STRING" id="80852.AWOD_II_0986"/>
<dbReference type="InterPro" id="IPR000620">
    <property type="entry name" value="EamA_dom"/>
</dbReference>
<feature type="transmembrane region" description="Helical" evidence="6">
    <location>
        <begin position="240"/>
        <end position="260"/>
    </location>
</feature>
<evidence type="ECO:0000259" key="7">
    <source>
        <dbReference type="Pfam" id="PF00892"/>
    </source>
</evidence>
<reference evidence="9" key="1">
    <citation type="submission" date="2014-09" db="EMBL/GenBank/DDBJ databases">
        <authorList>
            <person name="Hjerde E."/>
        </authorList>
    </citation>
    <scope>NUCLEOTIDE SEQUENCE [LARGE SCALE GENOMIC DNA]</scope>
    <source>
        <strain evidence="9">06/09/139</strain>
    </source>
</reference>
<dbReference type="PATRIC" id="fig|80852.17.peg.3785"/>
<keyword evidence="9" id="KW-1185">Reference proteome</keyword>
<feature type="domain" description="EamA" evidence="7">
    <location>
        <begin position="8"/>
        <end position="135"/>
    </location>
</feature>
<evidence type="ECO:0000313" key="8">
    <source>
        <dbReference type="EMBL" id="CED57605.1"/>
    </source>
</evidence>
<gene>
    <name evidence="8" type="ORF">AWOD_II_0986</name>
</gene>
<evidence type="ECO:0000256" key="2">
    <source>
        <dbReference type="ARBA" id="ARBA00007362"/>
    </source>
</evidence>
<dbReference type="InterPro" id="IPR037185">
    <property type="entry name" value="EmrE-like"/>
</dbReference>
<feature type="transmembrane region" description="Helical" evidence="6">
    <location>
        <begin position="180"/>
        <end position="198"/>
    </location>
</feature>
<feature type="transmembrane region" description="Helical" evidence="6">
    <location>
        <begin position="151"/>
        <end position="168"/>
    </location>
</feature>
<dbReference type="Proteomes" id="UP000032427">
    <property type="component" value="Chromosome 2"/>
</dbReference>
<feature type="transmembrane region" description="Helical" evidence="6">
    <location>
        <begin position="266"/>
        <end position="283"/>
    </location>
</feature>
<dbReference type="GO" id="GO:0016020">
    <property type="term" value="C:membrane"/>
    <property type="evidence" value="ECO:0007669"/>
    <property type="project" value="UniProtKB-SubCell"/>
</dbReference>
<evidence type="ECO:0000256" key="1">
    <source>
        <dbReference type="ARBA" id="ARBA00004141"/>
    </source>
</evidence>
<feature type="transmembrane region" description="Helical" evidence="6">
    <location>
        <begin position="5"/>
        <end position="25"/>
    </location>
</feature>
<sequence>MLTKFIPFIFVALWSSGFIGAQYGLQFAEPATFLLIRMIGNIIVFIILLFTFKAHLPKGKEAIHSLIAGVLIHGFYLGGTYQAIALGMSSGLCALLVGVQPILTAVLLVNFGNQRLQPVQWVGLALGLIGITLVLQGNIEWQDTSNQYTAYLFAFIALIGITFGTLYQKRYCQNVDLVGSMVWQYSAASLVFLPVALLNETMVVTWNAEFIFGLSWLVLVVSVTAISLLLYMIKKGDSSSVASTFYLIPPMTAFQAWIIFDEHFDTQGAVGFALAAVAVYLVIRKPKERPLIEATQ</sequence>
<evidence type="ECO:0000256" key="6">
    <source>
        <dbReference type="SAM" id="Phobius"/>
    </source>
</evidence>
<comment type="similarity">
    <text evidence="2">Belongs to the EamA transporter family.</text>
</comment>
<dbReference type="InterPro" id="IPR050638">
    <property type="entry name" value="AA-Vitamin_Transporters"/>
</dbReference>